<keyword evidence="6 9" id="KW-0211">Defensin</keyword>
<evidence type="ECO:0000256" key="1">
    <source>
        <dbReference type="ARBA" id="ARBA00004613"/>
    </source>
</evidence>
<organism evidence="11 12">
    <name type="scientific">Rousettus aegyptiacus</name>
    <name type="common">Egyptian fruit bat</name>
    <name type="synonym">Pteropus aegyptiacus</name>
    <dbReference type="NCBI Taxonomy" id="9407"/>
    <lineage>
        <taxon>Eukaryota</taxon>
        <taxon>Metazoa</taxon>
        <taxon>Chordata</taxon>
        <taxon>Craniata</taxon>
        <taxon>Vertebrata</taxon>
        <taxon>Euteleostomi</taxon>
        <taxon>Mammalia</taxon>
        <taxon>Eutheria</taxon>
        <taxon>Laurasiatheria</taxon>
        <taxon>Chiroptera</taxon>
        <taxon>Yinpterochiroptera</taxon>
        <taxon>Pteropodoidea</taxon>
        <taxon>Pteropodidae</taxon>
        <taxon>Rousettinae</taxon>
        <taxon>Rousettus</taxon>
    </lineage>
</organism>
<dbReference type="PANTHER" id="PTHR15001">
    <property type="entry name" value="BETA-DEFENSIN 123-RELATED"/>
    <property type="match status" value="1"/>
</dbReference>
<keyword evidence="4 9" id="KW-0929">Antimicrobial</keyword>
<evidence type="ECO:0000256" key="6">
    <source>
        <dbReference type="ARBA" id="ARBA00022940"/>
    </source>
</evidence>
<evidence type="ECO:0000313" key="12">
    <source>
        <dbReference type="Proteomes" id="UP000593571"/>
    </source>
</evidence>
<evidence type="ECO:0000256" key="7">
    <source>
        <dbReference type="ARBA" id="ARBA00023022"/>
    </source>
</evidence>
<keyword evidence="7 9" id="KW-0044">Antibiotic</keyword>
<comment type="caution">
    <text evidence="11">The sequence shown here is derived from an EMBL/GenBank/DDBJ whole genome shotgun (WGS) entry which is preliminary data.</text>
</comment>
<sequence>MRSLLLVFVVLVLLSYVPPVRSGLGAYLRKVLVSCWLTKGLCKRSCGAREEFHIFCDHARLCCINKKDLPLLGAQ</sequence>
<comment type="similarity">
    <text evidence="2 9">Belongs to the beta-defensin family.</text>
</comment>
<comment type="subcellular location">
    <subcellularLocation>
        <location evidence="1 9">Secreted</location>
    </subcellularLocation>
</comment>
<dbReference type="GO" id="GO:0005576">
    <property type="term" value="C:extracellular region"/>
    <property type="evidence" value="ECO:0007669"/>
    <property type="project" value="UniProtKB-SubCell"/>
</dbReference>
<feature type="chain" id="PRO_5029948768" description="Beta-defensin" evidence="9">
    <location>
        <begin position="23"/>
        <end position="75"/>
    </location>
</feature>
<keyword evidence="8" id="KW-1015">Disulfide bond</keyword>
<feature type="domain" description="Beta-defensin" evidence="10">
    <location>
        <begin position="34"/>
        <end position="63"/>
    </location>
</feature>
<dbReference type="InterPro" id="IPR025933">
    <property type="entry name" value="Beta_defensin_dom"/>
</dbReference>
<evidence type="ECO:0000313" key="11">
    <source>
        <dbReference type="EMBL" id="KAF6400804.1"/>
    </source>
</evidence>
<evidence type="ECO:0000256" key="3">
    <source>
        <dbReference type="ARBA" id="ARBA00022525"/>
    </source>
</evidence>
<proteinExistence type="inferred from homology"/>
<dbReference type="EMBL" id="JACASE010000016">
    <property type="protein sequence ID" value="KAF6400804.1"/>
    <property type="molecule type" value="Genomic_DNA"/>
</dbReference>
<evidence type="ECO:0000256" key="5">
    <source>
        <dbReference type="ARBA" id="ARBA00022729"/>
    </source>
</evidence>
<evidence type="ECO:0000256" key="2">
    <source>
        <dbReference type="ARBA" id="ARBA00007371"/>
    </source>
</evidence>
<evidence type="ECO:0000256" key="4">
    <source>
        <dbReference type="ARBA" id="ARBA00022529"/>
    </source>
</evidence>
<dbReference type="GO" id="GO:0045087">
    <property type="term" value="P:innate immune response"/>
    <property type="evidence" value="ECO:0007669"/>
    <property type="project" value="InterPro"/>
</dbReference>
<keyword evidence="3 9" id="KW-0964">Secreted</keyword>
<keyword evidence="12" id="KW-1185">Reference proteome</keyword>
<reference evidence="11 12" key="1">
    <citation type="journal article" date="2020" name="Nature">
        <title>Six reference-quality genomes reveal evolution of bat adaptations.</title>
        <authorList>
            <person name="Jebb D."/>
            <person name="Huang Z."/>
            <person name="Pippel M."/>
            <person name="Hughes G.M."/>
            <person name="Lavrichenko K."/>
            <person name="Devanna P."/>
            <person name="Winkler S."/>
            <person name="Jermiin L.S."/>
            <person name="Skirmuntt E.C."/>
            <person name="Katzourakis A."/>
            <person name="Burkitt-Gray L."/>
            <person name="Ray D.A."/>
            <person name="Sullivan K.A.M."/>
            <person name="Roscito J.G."/>
            <person name="Kirilenko B.M."/>
            <person name="Davalos L.M."/>
            <person name="Corthals A.P."/>
            <person name="Power M.L."/>
            <person name="Jones G."/>
            <person name="Ransome R.D."/>
            <person name="Dechmann D.K.N."/>
            <person name="Locatelli A.G."/>
            <person name="Puechmaille S.J."/>
            <person name="Fedrigo O."/>
            <person name="Jarvis E.D."/>
            <person name="Hiller M."/>
            <person name="Vernes S.C."/>
            <person name="Myers E.W."/>
            <person name="Teeling E.C."/>
        </authorList>
    </citation>
    <scope>NUCLEOTIDE SEQUENCE [LARGE SCALE GENOMIC DNA]</scope>
    <source>
        <strain evidence="11">MRouAeg1</strain>
        <tissue evidence="11">Muscle</tissue>
    </source>
</reference>
<evidence type="ECO:0000256" key="9">
    <source>
        <dbReference type="RuleBase" id="RU231113"/>
    </source>
</evidence>
<accession>A0A7J8BPY8</accession>
<dbReference type="PANTHER" id="PTHR15001:SF10">
    <property type="entry name" value="BETA-DEFENSIN 135"/>
    <property type="match status" value="1"/>
</dbReference>
<gene>
    <name evidence="11" type="ORF">HJG63_003792</name>
</gene>
<protein>
    <recommendedName>
        <fullName evidence="9">Beta-defensin</fullName>
    </recommendedName>
</protein>
<evidence type="ECO:0000259" key="10">
    <source>
        <dbReference type="Pfam" id="PF13841"/>
    </source>
</evidence>
<feature type="signal peptide" evidence="9">
    <location>
        <begin position="1"/>
        <end position="22"/>
    </location>
</feature>
<evidence type="ECO:0000256" key="8">
    <source>
        <dbReference type="ARBA" id="ARBA00023157"/>
    </source>
</evidence>
<keyword evidence="5 9" id="KW-0732">Signal</keyword>
<comment type="function">
    <text evidence="9">Has antibacterial activity.</text>
</comment>
<dbReference type="GO" id="GO:0042742">
    <property type="term" value="P:defense response to bacterium"/>
    <property type="evidence" value="ECO:0007669"/>
    <property type="project" value="UniProtKB-UniRule"/>
</dbReference>
<dbReference type="AlphaFoldDB" id="A0A7J8BPY8"/>
<name>A0A7J8BPY8_ROUAE</name>
<dbReference type="Proteomes" id="UP000593571">
    <property type="component" value="Unassembled WGS sequence"/>
</dbReference>
<dbReference type="InterPro" id="IPR050544">
    <property type="entry name" value="Beta-defensin"/>
</dbReference>
<dbReference type="Pfam" id="PF13841">
    <property type="entry name" value="Defensin_beta_2"/>
    <property type="match status" value="1"/>
</dbReference>